<dbReference type="EMBL" id="SSTD01010068">
    <property type="protein sequence ID" value="TYK13430.1"/>
    <property type="molecule type" value="Genomic_DNA"/>
</dbReference>
<evidence type="ECO:0008006" key="5">
    <source>
        <dbReference type="Google" id="ProtNLM"/>
    </source>
</evidence>
<name>A0A5A7UT27_CUCMM</name>
<gene>
    <name evidence="2" type="ORF">E5676_scaffold496G00500</name>
    <name evidence="1" type="ORF">E6C27_scaffold280G001490</name>
</gene>
<dbReference type="OrthoDB" id="1750323at2759"/>
<evidence type="ECO:0000313" key="4">
    <source>
        <dbReference type="Proteomes" id="UP000321947"/>
    </source>
</evidence>
<sequence length="126" mass="14402">MQEDWGIGFGGLENKNLALLAKWGWRFINEENSLWVQVVKSIHGGSEFSWHTKGSVSCSLHSPWISISRSWKQVDSLIMFKLGSGMTIAFWHDPWADLIPIKNLSQGCLNSHQIQMGQFMISRIRL</sequence>
<reference evidence="3 4" key="1">
    <citation type="submission" date="2019-08" db="EMBL/GenBank/DDBJ databases">
        <title>Draft genome sequences of two oriental melons (Cucumis melo L. var makuwa).</title>
        <authorList>
            <person name="Kwon S.-Y."/>
        </authorList>
    </citation>
    <scope>NUCLEOTIDE SEQUENCE [LARGE SCALE GENOMIC DNA]</scope>
    <source>
        <strain evidence="4">cv. Chang Bougi</strain>
        <strain evidence="3">cv. SW 3</strain>
        <tissue evidence="1">Leaf</tissue>
    </source>
</reference>
<accession>A0A5A7UT27</accession>
<organism evidence="1 3">
    <name type="scientific">Cucumis melo var. makuwa</name>
    <name type="common">Oriental melon</name>
    <dbReference type="NCBI Taxonomy" id="1194695"/>
    <lineage>
        <taxon>Eukaryota</taxon>
        <taxon>Viridiplantae</taxon>
        <taxon>Streptophyta</taxon>
        <taxon>Embryophyta</taxon>
        <taxon>Tracheophyta</taxon>
        <taxon>Spermatophyta</taxon>
        <taxon>Magnoliopsida</taxon>
        <taxon>eudicotyledons</taxon>
        <taxon>Gunneridae</taxon>
        <taxon>Pentapetalae</taxon>
        <taxon>rosids</taxon>
        <taxon>fabids</taxon>
        <taxon>Cucurbitales</taxon>
        <taxon>Cucurbitaceae</taxon>
        <taxon>Benincaseae</taxon>
        <taxon>Cucumis</taxon>
    </lineage>
</organism>
<dbReference type="Proteomes" id="UP000321947">
    <property type="component" value="Unassembled WGS sequence"/>
</dbReference>
<protein>
    <recommendedName>
        <fullName evidence="5">Zf-RVT domain-containing protein</fullName>
    </recommendedName>
</protein>
<evidence type="ECO:0000313" key="2">
    <source>
        <dbReference type="EMBL" id="TYK13430.1"/>
    </source>
</evidence>
<proteinExistence type="predicted"/>
<dbReference type="AlphaFoldDB" id="A0A5A7UT27"/>
<evidence type="ECO:0000313" key="1">
    <source>
        <dbReference type="EMBL" id="KAA0057306.1"/>
    </source>
</evidence>
<dbReference type="EMBL" id="SSTE01007195">
    <property type="protein sequence ID" value="KAA0057306.1"/>
    <property type="molecule type" value="Genomic_DNA"/>
</dbReference>
<evidence type="ECO:0000313" key="3">
    <source>
        <dbReference type="Proteomes" id="UP000321393"/>
    </source>
</evidence>
<dbReference type="Proteomes" id="UP000321393">
    <property type="component" value="Unassembled WGS sequence"/>
</dbReference>
<comment type="caution">
    <text evidence="1">The sequence shown here is derived from an EMBL/GenBank/DDBJ whole genome shotgun (WGS) entry which is preliminary data.</text>
</comment>